<comment type="similarity">
    <text evidence="3">Belongs to the SYCP2 family.</text>
</comment>
<dbReference type="GO" id="GO:0007140">
    <property type="term" value="P:male meiotic nuclear division"/>
    <property type="evidence" value="ECO:0007669"/>
    <property type="project" value="TreeGrafter"/>
</dbReference>
<sequence length="414" mass="47154">MAPDQDRQVNENHQQPDLEQLIGDVLKSGDVQALEAFLQRDISEGTTIKCSQQFLAKLDRFVSRSLEQGDSKSACLGFDIICKCGKHLKLPGNGQGLSGLIAQGLIRKIKQWFEKCRQLWIQCGPQWDETLFNLSEDFFEALMVVHEACKEGTYKITESFLYPVGQLGVDPRIYILIQKEAIRKFNLILDKIPVELKKERKILTSQEASDIMIKLAGQIMQGGDYDLQTALMEALCRMATPDQRKELADQWFSIAHVATAFARVHDSEFETDCRKFLNLVNGMQGDRRRVYSYPCLEVYLDKYELLMPADEKLEEFWIDFNLGSHSISFYFSSADEETQEGQWETICINENEVQSYAVTGKKSTSVVKTTVKIIMEDNSSQVVPESQVSLGETEKNKASYLLPTPSMEVKEFED</sequence>
<name>A0A6G1Q2R8_CHAAH</name>
<dbReference type="GO" id="GO:0007143">
    <property type="term" value="P:female meiotic nuclear division"/>
    <property type="evidence" value="ECO:0007669"/>
    <property type="project" value="TreeGrafter"/>
</dbReference>
<evidence type="ECO:0000256" key="4">
    <source>
        <dbReference type="ARBA" id="ARBA00022454"/>
    </source>
</evidence>
<organism evidence="8 9">
    <name type="scientific">Channa argus</name>
    <name type="common">Northern snakehead</name>
    <name type="synonym">Ophicephalus argus</name>
    <dbReference type="NCBI Taxonomy" id="215402"/>
    <lineage>
        <taxon>Eukaryota</taxon>
        <taxon>Metazoa</taxon>
        <taxon>Chordata</taxon>
        <taxon>Craniata</taxon>
        <taxon>Vertebrata</taxon>
        <taxon>Euteleostomi</taxon>
        <taxon>Actinopterygii</taxon>
        <taxon>Neopterygii</taxon>
        <taxon>Teleostei</taxon>
        <taxon>Neoteleostei</taxon>
        <taxon>Acanthomorphata</taxon>
        <taxon>Anabantaria</taxon>
        <taxon>Anabantiformes</taxon>
        <taxon>Channoidei</taxon>
        <taxon>Channidae</taxon>
        <taxon>Channa</taxon>
    </lineage>
</organism>
<dbReference type="PANTHER" id="PTHR15607">
    <property type="entry name" value="SYNAPTONEMAL COMPLEX PROTEIN-RELATED"/>
    <property type="match status" value="1"/>
</dbReference>
<protein>
    <submittedName>
        <fullName evidence="8">Synaptonemal complex protein 2</fullName>
    </submittedName>
</protein>
<dbReference type="EMBL" id="CM015723">
    <property type="protein sequence ID" value="KAF3696749.1"/>
    <property type="molecule type" value="Genomic_DNA"/>
</dbReference>
<evidence type="ECO:0000259" key="6">
    <source>
        <dbReference type="Pfam" id="PF18581"/>
    </source>
</evidence>
<evidence type="ECO:0000256" key="1">
    <source>
        <dbReference type="ARBA" id="ARBA00004123"/>
    </source>
</evidence>
<feature type="domain" description="Synaptonemal complex protein 2 armadillo-repeat-like" evidence="6">
    <location>
        <begin position="18"/>
        <end position="195"/>
    </location>
</feature>
<gene>
    <name evidence="8" type="ORF">EXN66_Car012427</name>
</gene>
<keyword evidence="4" id="KW-0158">Chromosome</keyword>
<keyword evidence="9" id="KW-1185">Reference proteome</keyword>
<accession>A0A6G1Q2R8</accession>
<dbReference type="GO" id="GO:0000779">
    <property type="term" value="C:condensed chromosome, centromeric region"/>
    <property type="evidence" value="ECO:0007669"/>
    <property type="project" value="TreeGrafter"/>
</dbReference>
<proteinExistence type="inferred from homology"/>
<dbReference type="Proteomes" id="UP000503349">
    <property type="component" value="Chromosome 12"/>
</dbReference>
<evidence type="ECO:0000313" key="8">
    <source>
        <dbReference type="EMBL" id="KAF3696749.1"/>
    </source>
</evidence>
<reference evidence="9" key="2">
    <citation type="submission" date="2019-02" db="EMBL/GenBank/DDBJ databases">
        <title>Opniocepnalus argus Var Kimnra genome.</title>
        <authorList>
            <person name="Zhou C."/>
            <person name="Xiao S."/>
        </authorList>
    </citation>
    <scope>NUCLEOTIDE SEQUENCE [LARGE SCALE GENOMIC DNA]</scope>
</reference>
<dbReference type="AlphaFoldDB" id="A0A6G1Q2R8"/>
<keyword evidence="5" id="KW-0539">Nucleus</keyword>
<dbReference type="Pfam" id="PF18584">
    <property type="entry name" value="SYCP2_SLD"/>
    <property type="match status" value="1"/>
</dbReference>
<evidence type="ECO:0000256" key="2">
    <source>
        <dbReference type="ARBA" id="ARBA00004286"/>
    </source>
</evidence>
<dbReference type="GO" id="GO:0000800">
    <property type="term" value="C:lateral element"/>
    <property type="evidence" value="ECO:0007669"/>
    <property type="project" value="TreeGrafter"/>
</dbReference>
<evidence type="ECO:0000259" key="7">
    <source>
        <dbReference type="Pfam" id="PF18584"/>
    </source>
</evidence>
<dbReference type="InterPro" id="IPR041322">
    <property type="entry name" value="SYCP2_ARLD"/>
</dbReference>
<comment type="subcellular location">
    <subcellularLocation>
        <location evidence="2">Chromosome</location>
    </subcellularLocation>
    <subcellularLocation>
        <location evidence="1">Nucleus</location>
    </subcellularLocation>
</comment>
<dbReference type="Pfam" id="PF18581">
    <property type="entry name" value="SYCP2_ARLD"/>
    <property type="match status" value="1"/>
</dbReference>
<evidence type="ECO:0000256" key="3">
    <source>
        <dbReference type="ARBA" id="ARBA00007960"/>
    </source>
</evidence>
<evidence type="ECO:0000313" key="9">
    <source>
        <dbReference type="Proteomes" id="UP000503349"/>
    </source>
</evidence>
<dbReference type="InterPro" id="IPR040560">
    <property type="entry name" value="SYCP2_SLD"/>
</dbReference>
<evidence type="ECO:0000256" key="5">
    <source>
        <dbReference type="ARBA" id="ARBA00023242"/>
    </source>
</evidence>
<feature type="domain" description="Synaptonemal complex protein 2 Spt16M-like" evidence="7">
    <location>
        <begin position="290"/>
        <end position="377"/>
    </location>
</feature>
<dbReference type="PANTHER" id="PTHR15607:SF12">
    <property type="entry name" value="SYNAPTONEMAL COMPLEX PROTEIN 2"/>
    <property type="match status" value="1"/>
</dbReference>
<dbReference type="InterPro" id="IPR024835">
    <property type="entry name" value="SYCP2-like"/>
</dbReference>
<reference evidence="8 9" key="1">
    <citation type="submission" date="2019-02" db="EMBL/GenBank/DDBJ databases">
        <title>Opniocepnalus argus genome.</title>
        <authorList>
            <person name="Zhou C."/>
            <person name="Xiao S."/>
        </authorList>
    </citation>
    <scope>NUCLEOTIDE SEQUENCE [LARGE SCALE GENOMIC DNA]</scope>
    <source>
        <strain evidence="8">OARG1902GOOAL</strain>
        <tissue evidence="8">Muscle</tissue>
    </source>
</reference>